<feature type="transmembrane region" description="Helical" evidence="2">
    <location>
        <begin position="271"/>
        <end position="290"/>
    </location>
</feature>
<feature type="transmembrane region" description="Helical" evidence="2">
    <location>
        <begin position="302"/>
        <end position="328"/>
    </location>
</feature>
<proteinExistence type="predicted"/>
<feature type="region of interest" description="Disordered" evidence="1">
    <location>
        <begin position="1"/>
        <end position="117"/>
    </location>
</feature>
<evidence type="ECO:0000256" key="2">
    <source>
        <dbReference type="SAM" id="Phobius"/>
    </source>
</evidence>
<reference evidence="3 4" key="1">
    <citation type="submission" date="2016-01" db="EMBL/GenBank/DDBJ databases">
        <title>Highly variable Streptococcus oralis are common among viridans streptococci isolated from primates.</title>
        <authorList>
            <person name="Denapaite D."/>
            <person name="Rieger M."/>
            <person name="Koendgen S."/>
            <person name="Brueckner R."/>
            <person name="Ochigava I."/>
            <person name="Kappeler P."/>
            <person name="Maetz-Rensing K."/>
            <person name="Leendertz F."/>
            <person name="Hakenbeck R."/>
        </authorList>
    </citation>
    <scope>NUCLEOTIDE SEQUENCE [LARGE SCALE GENOMIC DNA]</scope>
    <source>
        <strain evidence="3 4">DD18</strain>
    </source>
</reference>
<evidence type="ECO:0000313" key="3">
    <source>
        <dbReference type="EMBL" id="KXU12202.1"/>
    </source>
</evidence>
<protein>
    <recommendedName>
        <fullName evidence="5">Response regulator (Homolog to RR11 Spn)</fullName>
    </recommendedName>
</protein>
<feature type="transmembrane region" description="Helical" evidence="2">
    <location>
        <begin position="202"/>
        <end position="226"/>
    </location>
</feature>
<gene>
    <name evidence="3" type="ORF">SINDD18_01736</name>
</gene>
<keyword evidence="2" id="KW-0812">Transmembrane</keyword>
<comment type="caution">
    <text evidence="3">The sequence shown here is derived from an EMBL/GenBank/DDBJ whole genome shotgun (WGS) entry which is preliminary data.</text>
</comment>
<keyword evidence="2" id="KW-0472">Membrane</keyword>
<dbReference type="AlphaFoldDB" id="A0A139RBS5"/>
<feature type="compositionally biased region" description="Basic and acidic residues" evidence="1">
    <location>
        <begin position="10"/>
        <end position="24"/>
    </location>
</feature>
<evidence type="ECO:0008006" key="5">
    <source>
        <dbReference type="Google" id="ProtNLM"/>
    </source>
</evidence>
<feature type="transmembrane region" description="Helical" evidence="2">
    <location>
        <begin position="247"/>
        <end position="265"/>
    </location>
</feature>
<dbReference type="Proteomes" id="UP000072578">
    <property type="component" value="Unassembled WGS sequence"/>
</dbReference>
<dbReference type="Pfam" id="PF20214">
    <property type="entry name" value="DUF6574"/>
    <property type="match status" value="1"/>
</dbReference>
<dbReference type="EMBL" id="LQZF01000164">
    <property type="protein sequence ID" value="KXU12202.1"/>
    <property type="molecule type" value="Genomic_DNA"/>
</dbReference>
<dbReference type="PATRIC" id="fig|68892.8.peg.1897"/>
<feature type="compositionally biased region" description="Basic and acidic residues" evidence="1">
    <location>
        <begin position="90"/>
        <end position="102"/>
    </location>
</feature>
<keyword evidence="2" id="KW-1133">Transmembrane helix</keyword>
<name>A0A139RBS5_9STRE</name>
<evidence type="ECO:0000313" key="4">
    <source>
        <dbReference type="Proteomes" id="UP000072578"/>
    </source>
</evidence>
<accession>A0A139RBS5</accession>
<dbReference type="InterPro" id="IPR046481">
    <property type="entry name" value="DUF6574"/>
</dbReference>
<sequence>MTQEWFESADFEKTANNEKKEHPSDPVIPQEELKEKEELPVVEESLQVNPEEQEADLEKVENDEHAELVENTEKIDKSEEPVETEEQEELATKTDQAEKPVKEAPQPSKSLESPFVPDPVPTKTAIFREEMAEFWTWLQGAIKEPTSSVYTDKKHSYTAFALLSIFSATSFFFSIYHIKQAYYGHMAAIDSKALQHFPSLNLFSIFSILVATSLFFFSILMGGFVVKRFVDQDRNWTLEKALQEYSRLFALPILLTGIASFFAFFNSLRFAALLCLISIGMALLANLYTISRPSKDSQTDSFYRLLLAFLVNGSILFLFFLAEMALVFDYLRILAFM</sequence>
<dbReference type="RefSeq" id="WP_061863891.1">
    <property type="nucleotide sequence ID" value="NZ_KQ970824.1"/>
</dbReference>
<evidence type="ECO:0000256" key="1">
    <source>
        <dbReference type="SAM" id="MobiDB-lite"/>
    </source>
</evidence>
<feature type="compositionally biased region" description="Basic and acidic residues" evidence="1">
    <location>
        <begin position="56"/>
        <end position="80"/>
    </location>
</feature>
<organism evidence="3 4">
    <name type="scientific">Streptococcus infantis</name>
    <dbReference type="NCBI Taxonomy" id="68892"/>
    <lineage>
        <taxon>Bacteria</taxon>
        <taxon>Bacillati</taxon>
        <taxon>Bacillota</taxon>
        <taxon>Bacilli</taxon>
        <taxon>Lactobacillales</taxon>
        <taxon>Streptococcaceae</taxon>
        <taxon>Streptococcus</taxon>
    </lineage>
</organism>
<feature type="transmembrane region" description="Helical" evidence="2">
    <location>
        <begin position="157"/>
        <end position="178"/>
    </location>
</feature>